<evidence type="ECO:0000259" key="13">
    <source>
        <dbReference type="Pfam" id="PF02768"/>
    </source>
</evidence>
<dbReference type="PANTHER" id="PTHR30478:SF0">
    <property type="entry name" value="BETA SLIDING CLAMP"/>
    <property type="match status" value="1"/>
</dbReference>
<comment type="function">
    <text evidence="10">Confers DNA tethering and processivity to DNA polymerases and other proteins. Acts as a clamp, forming a ring around DNA (a reaction catalyzed by the clamp-loading complex) which diffuses in an ATP-independent manner freely and bidirectionally along dsDNA. Initially characterized for its ability to contact the catalytic subunit of DNA polymerase III (Pol III), a complex, multichain enzyme responsible for most of the replicative synthesis in bacteria; Pol III exhibits 3'-5' exonuclease proofreading activity. The beta chain is required for initiation of replication as well as for processivity of DNA replication.</text>
</comment>
<accession>A0ABS4KVZ4</accession>
<dbReference type="Pfam" id="PF00712">
    <property type="entry name" value="DNA_pol3_beta"/>
    <property type="match status" value="1"/>
</dbReference>
<protein>
    <recommendedName>
        <fullName evidence="3 10">Beta sliding clamp</fullName>
    </recommendedName>
</protein>
<comment type="caution">
    <text evidence="14">The sequence shown here is derived from an EMBL/GenBank/DDBJ whole genome shotgun (WGS) entry which is preliminary data.</text>
</comment>
<feature type="domain" description="DNA polymerase III beta sliding clamp N-terminal" evidence="11">
    <location>
        <begin position="1"/>
        <end position="119"/>
    </location>
</feature>
<evidence type="ECO:0000256" key="10">
    <source>
        <dbReference type="PIRNR" id="PIRNR000804"/>
    </source>
</evidence>
<keyword evidence="5 10" id="KW-0808">Transferase</keyword>
<evidence type="ECO:0000256" key="4">
    <source>
        <dbReference type="ARBA" id="ARBA00022490"/>
    </source>
</evidence>
<keyword evidence="7 10" id="KW-0235">DNA replication</keyword>
<gene>
    <name evidence="14" type="ORF">J2Z42_002900</name>
</gene>
<dbReference type="InterPro" id="IPR022634">
    <property type="entry name" value="DNA_polIII_beta_N"/>
</dbReference>
<dbReference type="SMART" id="SM00480">
    <property type="entry name" value="POL3Bc"/>
    <property type="match status" value="1"/>
</dbReference>
<dbReference type="RefSeq" id="WP_209703399.1">
    <property type="nucleotide sequence ID" value="NZ_JAGGLM010000036.1"/>
</dbReference>
<comment type="subcellular location">
    <subcellularLocation>
        <location evidence="1 10">Cytoplasm</location>
    </subcellularLocation>
</comment>
<proteinExistence type="inferred from homology"/>
<dbReference type="PANTHER" id="PTHR30478">
    <property type="entry name" value="DNA POLYMERASE III SUBUNIT BETA"/>
    <property type="match status" value="1"/>
</dbReference>
<evidence type="ECO:0000256" key="3">
    <source>
        <dbReference type="ARBA" id="ARBA00021035"/>
    </source>
</evidence>
<dbReference type="InterPro" id="IPR046938">
    <property type="entry name" value="DNA_clamp_sf"/>
</dbReference>
<comment type="subunit">
    <text evidence="10">Forms a ring-shaped head-to-tail homodimer around DNA.</text>
</comment>
<evidence type="ECO:0000313" key="14">
    <source>
        <dbReference type="EMBL" id="MBP2034167.1"/>
    </source>
</evidence>
<evidence type="ECO:0000256" key="5">
    <source>
        <dbReference type="ARBA" id="ARBA00022679"/>
    </source>
</evidence>
<dbReference type="Pfam" id="PF02767">
    <property type="entry name" value="DNA_pol3_beta_2"/>
    <property type="match status" value="1"/>
</dbReference>
<dbReference type="Pfam" id="PF02768">
    <property type="entry name" value="DNA_pol3_beta_3"/>
    <property type="match status" value="1"/>
</dbReference>
<evidence type="ECO:0000256" key="2">
    <source>
        <dbReference type="ARBA" id="ARBA00010752"/>
    </source>
</evidence>
<evidence type="ECO:0000259" key="12">
    <source>
        <dbReference type="Pfam" id="PF02767"/>
    </source>
</evidence>
<dbReference type="Gene3D" id="3.70.10.10">
    <property type="match status" value="1"/>
</dbReference>
<evidence type="ECO:0000256" key="6">
    <source>
        <dbReference type="ARBA" id="ARBA00022695"/>
    </source>
</evidence>
<organism evidence="14 15">
    <name type="scientific">Clostridium algifaecis</name>
    <dbReference type="NCBI Taxonomy" id="1472040"/>
    <lineage>
        <taxon>Bacteria</taxon>
        <taxon>Bacillati</taxon>
        <taxon>Bacillota</taxon>
        <taxon>Clostridia</taxon>
        <taxon>Eubacteriales</taxon>
        <taxon>Clostridiaceae</taxon>
        <taxon>Clostridium</taxon>
    </lineage>
</organism>
<reference evidence="14 15" key="1">
    <citation type="submission" date="2021-03" db="EMBL/GenBank/DDBJ databases">
        <title>Genomic Encyclopedia of Type Strains, Phase IV (KMG-IV): sequencing the most valuable type-strain genomes for metagenomic binning, comparative biology and taxonomic classification.</title>
        <authorList>
            <person name="Goeker M."/>
        </authorList>
    </citation>
    <scope>NUCLEOTIDE SEQUENCE [LARGE SCALE GENOMIC DNA]</scope>
    <source>
        <strain evidence="14 15">DSM 28783</strain>
    </source>
</reference>
<dbReference type="Proteomes" id="UP001519307">
    <property type="component" value="Unassembled WGS sequence"/>
</dbReference>
<dbReference type="NCBIfam" id="TIGR00663">
    <property type="entry name" value="dnan"/>
    <property type="match status" value="1"/>
</dbReference>
<feature type="domain" description="DNA polymerase III beta sliding clamp C-terminal" evidence="13">
    <location>
        <begin position="244"/>
        <end position="365"/>
    </location>
</feature>
<keyword evidence="15" id="KW-1185">Reference proteome</keyword>
<dbReference type="InterPro" id="IPR022635">
    <property type="entry name" value="DNA_polIII_beta_C"/>
</dbReference>
<evidence type="ECO:0000259" key="11">
    <source>
        <dbReference type="Pfam" id="PF00712"/>
    </source>
</evidence>
<dbReference type="Gene3D" id="3.10.150.10">
    <property type="entry name" value="DNA Polymerase III, subunit A, domain 2"/>
    <property type="match status" value="1"/>
</dbReference>
<dbReference type="InterPro" id="IPR001001">
    <property type="entry name" value="DNA_polIII_beta"/>
</dbReference>
<evidence type="ECO:0000313" key="15">
    <source>
        <dbReference type="Proteomes" id="UP001519307"/>
    </source>
</evidence>
<keyword evidence="4 10" id="KW-0963">Cytoplasm</keyword>
<evidence type="ECO:0000256" key="7">
    <source>
        <dbReference type="ARBA" id="ARBA00022705"/>
    </source>
</evidence>
<evidence type="ECO:0000256" key="1">
    <source>
        <dbReference type="ARBA" id="ARBA00004496"/>
    </source>
</evidence>
<sequence>MKFTCTKTNLQNAIFTVQKAITGKSSMPILNGILIETNKDKLILTGSDIDLSIETKVEADIFEEGSIVINARLFGEIIRKLPNDNINISTTDGISTEILCQKSKFNIINMNRNDFPELPKINENMIFSIPENILKNMIRETIFAAAQDETRPILTGVLFETKNKNFNLVALDGYRLALKSEKLENDNEINAVIPAKTLNEVSKILEDGENNVDITFTPNHILFNLGNTKIVSRLLEGEFIKYNSIIPEEFTLKVIAKREDLLNCIERASLMAKDSNTNLIKLNIEENNMIITSNSQLGMVKEEVNIILQGQELQIAFNSKYLIDVLKIMEEDEIILNFSSSVSPCVIKNKDENKNNCTYLVLPVRLLNN</sequence>
<keyword evidence="6 10" id="KW-0548">Nucleotidyltransferase</keyword>
<dbReference type="GO" id="GO:0003887">
    <property type="term" value="F:DNA-directed DNA polymerase activity"/>
    <property type="evidence" value="ECO:0007669"/>
    <property type="project" value="UniProtKB-EC"/>
</dbReference>
<name>A0ABS4KVZ4_9CLOT</name>
<evidence type="ECO:0000256" key="8">
    <source>
        <dbReference type="ARBA" id="ARBA00022932"/>
    </source>
</evidence>
<evidence type="ECO:0000256" key="9">
    <source>
        <dbReference type="ARBA" id="ARBA00023125"/>
    </source>
</evidence>
<keyword evidence="9" id="KW-0238">DNA-binding</keyword>
<dbReference type="EMBL" id="JAGGLM010000036">
    <property type="protein sequence ID" value="MBP2034167.1"/>
    <property type="molecule type" value="Genomic_DNA"/>
</dbReference>
<keyword evidence="8 10" id="KW-0239">DNA-directed DNA polymerase</keyword>
<feature type="domain" description="DNA polymerase III beta sliding clamp central" evidence="12">
    <location>
        <begin position="129"/>
        <end position="239"/>
    </location>
</feature>
<dbReference type="InterPro" id="IPR022637">
    <property type="entry name" value="DNA_polIII_beta_cen"/>
</dbReference>
<dbReference type="PIRSF" id="PIRSF000804">
    <property type="entry name" value="DNA_pol_III_b"/>
    <property type="match status" value="1"/>
</dbReference>
<dbReference type="CDD" id="cd00140">
    <property type="entry name" value="beta_clamp"/>
    <property type="match status" value="1"/>
</dbReference>
<comment type="similarity">
    <text evidence="2 10">Belongs to the beta sliding clamp family.</text>
</comment>
<dbReference type="SUPFAM" id="SSF55979">
    <property type="entry name" value="DNA clamp"/>
    <property type="match status" value="3"/>
</dbReference>